<feature type="transmembrane region" description="Helical" evidence="1">
    <location>
        <begin position="21"/>
        <end position="41"/>
    </location>
</feature>
<organism evidence="2 3">
    <name type="scientific">Histidinibacterium lentulum</name>
    <dbReference type="NCBI Taxonomy" id="2480588"/>
    <lineage>
        <taxon>Bacteria</taxon>
        <taxon>Pseudomonadati</taxon>
        <taxon>Pseudomonadota</taxon>
        <taxon>Alphaproteobacteria</taxon>
        <taxon>Rhodobacterales</taxon>
        <taxon>Paracoccaceae</taxon>
        <taxon>Histidinibacterium</taxon>
    </lineage>
</organism>
<protein>
    <submittedName>
        <fullName evidence="2">Uncharacterized protein</fullName>
    </submittedName>
</protein>
<evidence type="ECO:0000256" key="1">
    <source>
        <dbReference type="SAM" id="Phobius"/>
    </source>
</evidence>
<accession>A0A3N2QYC8</accession>
<reference evidence="2 3" key="1">
    <citation type="submission" date="2018-10" db="EMBL/GenBank/DDBJ databases">
        <title>Histidinibacterium lentulum gen. nov., sp. nov., a marine bacterium from the culture broth of Picochlorum sp. 122.</title>
        <authorList>
            <person name="Wang G."/>
        </authorList>
    </citation>
    <scope>NUCLEOTIDE SEQUENCE [LARGE SCALE GENOMIC DNA]</scope>
    <source>
        <strain evidence="2 3">B17</strain>
    </source>
</reference>
<dbReference type="OrthoDB" id="9803916at2"/>
<dbReference type="EMBL" id="RDRB01000006">
    <property type="protein sequence ID" value="ROU00106.1"/>
    <property type="molecule type" value="Genomic_DNA"/>
</dbReference>
<dbReference type="Proteomes" id="UP000268016">
    <property type="component" value="Unassembled WGS sequence"/>
</dbReference>
<evidence type="ECO:0000313" key="3">
    <source>
        <dbReference type="Proteomes" id="UP000268016"/>
    </source>
</evidence>
<gene>
    <name evidence="2" type="ORF">EAT49_12395</name>
</gene>
<proteinExistence type="predicted"/>
<name>A0A3N2QYC8_9RHOB</name>
<keyword evidence="3" id="KW-1185">Reference proteome</keyword>
<keyword evidence="1" id="KW-0812">Transmembrane</keyword>
<dbReference type="RefSeq" id="WP_148078736.1">
    <property type="nucleotide sequence ID" value="NZ_ML119086.1"/>
</dbReference>
<dbReference type="AlphaFoldDB" id="A0A3N2QYC8"/>
<sequence length="59" mass="6610">MRDRLPDSQWFERHKGKLGGFLAGSLGTIVLTLFLVVAITGEPHGRTFQPSPNVVYPDW</sequence>
<keyword evidence="1" id="KW-1133">Transmembrane helix</keyword>
<evidence type="ECO:0000313" key="2">
    <source>
        <dbReference type="EMBL" id="ROU00106.1"/>
    </source>
</evidence>
<comment type="caution">
    <text evidence="2">The sequence shown here is derived from an EMBL/GenBank/DDBJ whole genome shotgun (WGS) entry which is preliminary data.</text>
</comment>
<keyword evidence="1" id="KW-0472">Membrane</keyword>